<evidence type="ECO:0000256" key="1">
    <source>
        <dbReference type="SAM" id="MobiDB-lite"/>
    </source>
</evidence>
<reference evidence="2 3" key="1">
    <citation type="submission" date="2019-10" db="EMBL/GenBank/DDBJ databases">
        <title>Assembly and Annotation for the nematode Trichostrongylus colubriformis.</title>
        <authorList>
            <person name="Martin J."/>
        </authorList>
    </citation>
    <scope>NUCLEOTIDE SEQUENCE [LARGE SCALE GENOMIC DNA]</scope>
    <source>
        <strain evidence="2">G859</strain>
        <tissue evidence="2">Whole worm</tissue>
    </source>
</reference>
<evidence type="ECO:0000313" key="3">
    <source>
        <dbReference type="Proteomes" id="UP001331761"/>
    </source>
</evidence>
<sequence>DEASPCGEDCGTVMDVEVSHPVIRQLRALLSPANESAVDLHETHSHEWEMVPPIIEVEVVEESIVDSHVEEESCSEIGNGGQQSGAVKATGSSAKKGKKRKTSKKKGASKKVSILVTHRTFEIFR</sequence>
<comment type="caution">
    <text evidence="2">The sequence shown here is derived from an EMBL/GenBank/DDBJ whole genome shotgun (WGS) entry which is preliminary data.</text>
</comment>
<protein>
    <submittedName>
        <fullName evidence="2">Uncharacterized protein</fullName>
    </submittedName>
</protein>
<name>A0AAN8IYS4_TRICO</name>
<dbReference type="AlphaFoldDB" id="A0AAN8IYS4"/>
<accession>A0AAN8IYS4</accession>
<feature type="compositionally biased region" description="Basic residues" evidence="1">
    <location>
        <begin position="95"/>
        <end position="109"/>
    </location>
</feature>
<gene>
    <name evidence="2" type="ORF">GCK32_019645</name>
</gene>
<feature type="non-terminal residue" evidence="2">
    <location>
        <position position="1"/>
    </location>
</feature>
<evidence type="ECO:0000313" key="2">
    <source>
        <dbReference type="EMBL" id="KAK5969589.1"/>
    </source>
</evidence>
<feature type="region of interest" description="Disordered" evidence="1">
    <location>
        <begin position="73"/>
        <end position="111"/>
    </location>
</feature>
<dbReference type="EMBL" id="WIXE01019983">
    <property type="protein sequence ID" value="KAK5969589.1"/>
    <property type="molecule type" value="Genomic_DNA"/>
</dbReference>
<feature type="compositionally biased region" description="Low complexity" evidence="1">
    <location>
        <begin position="84"/>
        <end position="94"/>
    </location>
</feature>
<keyword evidence="3" id="KW-1185">Reference proteome</keyword>
<organism evidence="2 3">
    <name type="scientific">Trichostrongylus colubriformis</name>
    <name type="common">Black scour worm</name>
    <dbReference type="NCBI Taxonomy" id="6319"/>
    <lineage>
        <taxon>Eukaryota</taxon>
        <taxon>Metazoa</taxon>
        <taxon>Ecdysozoa</taxon>
        <taxon>Nematoda</taxon>
        <taxon>Chromadorea</taxon>
        <taxon>Rhabditida</taxon>
        <taxon>Rhabditina</taxon>
        <taxon>Rhabditomorpha</taxon>
        <taxon>Strongyloidea</taxon>
        <taxon>Trichostrongylidae</taxon>
        <taxon>Trichostrongylus</taxon>
    </lineage>
</organism>
<dbReference type="Proteomes" id="UP001331761">
    <property type="component" value="Unassembled WGS sequence"/>
</dbReference>
<proteinExistence type="predicted"/>